<dbReference type="AlphaFoldDB" id="A0AAD4V3N3"/>
<organism evidence="1 2">
    <name type="scientific">Prunus dulcis</name>
    <name type="common">Almond</name>
    <name type="synonym">Amygdalus dulcis</name>
    <dbReference type="NCBI Taxonomy" id="3755"/>
    <lineage>
        <taxon>Eukaryota</taxon>
        <taxon>Viridiplantae</taxon>
        <taxon>Streptophyta</taxon>
        <taxon>Embryophyta</taxon>
        <taxon>Tracheophyta</taxon>
        <taxon>Spermatophyta</taxon>
        <taxon>Magnoliopsida</taxon>
        <taxon>eudicotyledons</taxon>
        <taxon>Gunneridae</taxon>
        <taxon>Pentapetalae</taxon>
        <taxon>rosids</taxon>
        <taxon>fabids</taxon>
        <taxon>Rosales</taxon>
        <taxon>Rosaceae</taxon>
        <taxon>Amygdaloideae</taxon>
        <taxon>Amygdaleae</taxon>
        <taxon>Prunus</taxon>
    </lineage>
</organism>
<dbReference type="Proteomes" id="UP001054821">
    <property type="component" value="Chromosome 7"/>
</dbReference>
<dbReference type="EMBL" id="JAJFAZ020000007">
    <property type="protein sequence ID" value="KAI5317278.1"/>
    <property type="molecule type" value="Genomic_DNA"/>
</dbReference>
<gene>
    <name evidence="1" type="ORF">L3X38_036985</name>
</gene>
<accession>A0AAD4V3N3</accession>
<name>A0AAD4V3N3_PRUDU</name>
<keyword evidence="2" id="KW-1185">Reference proteome</keyword>
<evidence type="ECO:0000313" key="1">
    <source>
        <dbReference type="EMBL" id="KAI5317278.1"/>
    </source>
</evidence>
<sequence>MFSCNIATSCLQSVSTIILVTHASKPAVIASTLLLLLQPELTGTKNPQHPFAISIHPLLSRATHPAPPFMCACVQAPSQLNFIQLSVGFCQIRKSLQSHSGGEQRNPPARDKDAYRLLDDLNLEGV</sequence>
<evidence type="ECO:0000313" key="2">
    <source>
        <dbReference type="Proteomes" id="UP001054821"/>
    </source>
</evidence>
<reference evidence="1 2" key="1">
    <citation type="journal article" date="2022" name="G3 (Bethesda)">
        <title>Whole-genome sequence and methylome profiling of the almond [Prunus dulcis (Mill.) D.A. Webb] cultivar 'Nonpareil'.</title>
        <authorList>
            <person name="D'Amico-Willman K.M."/>
            <person name="Ouma W.Z."/>
            <person name="Meulia T."/>
            <person name="Sideli G.M."/>
            <person name="Gradziel T.M."/>
            <person name="Fresnedo-Ramirez J."/>
        </authorList>
    </citation>
    <scope>NUCLEOTIDE SEQUENCE [LARGE SCALE GENOMIC DNA]</scope>
    <source>
        <strain evidence="1">Clone GOH B32 T37-40</strain>
    </source>
</reference>
<protein>
    <submittedName>
        <fullName evidence="1">Uncharacterized protein</fullName>
    </submittedName>
</protein>
<comment type="caution">
    <text evidence="1">The sequence shown here is derived from an EMBL/GenBank/DDBJ whole genome shotgun (WGS) entry which is preliminary data.</text>
</comment>
<proteinExistence type="predicted"/>